<evidence type="ECO:0000256" key="1">
    <source>
        <dbReference type="ARBA" id="ARBA00006885"/>
    </source>
</evidence>
<evidence type="ECO:0000313" key="6">
    <source>
        <dbReference type="EMBL" id="EAW15943.1"/>
    </source>
</evidence>
<dbReference type="HOGENOM" id="CLU_079653_1_1_1"/>
<dbReference type="InterPro" id="IPR044996">
    <property type="entry name" value="COQ10-like"/>
</dbReference>
<dbReference type="RefSeq" id="XP_001257840.1">
    <property type="nucleotide sequence ID" value="XM_001257839.1"/>
</dbReference>
<sequence length="246" mass="27329">MKPSLPLRRICRGTNITIRPPTSPALVSRISHEQRTRPAPSTRSTPLTTTTRRSFNLSSLSSLFPPSNGNRNDNNKSRVLTATRTLPYHPSALFEVISSVESYSQFLPFLTASTVTHRDPETGYPTRAFLTVGYGPLSETFTSRVDCNRDKWTVEALSGAKFGVDSKDGQEGGTFPGANEGIFEYLSTKWELVPIPGGSVQTRVHLEIQFEFRNQFHAAMMSAVEGQMAGVMIEAFEKRIREVEGR</sequence>
<dbReference type="GO" id="GO:0005739">
    <property type="term" value="C:mitochondrion"/>
    <property type="evidence" value="ECO:0007669"/>
    <property type="project" value="TreeGrafter"/>
</dbReference>
<dbReference type="eggNOG" id="KOG3177">
    <property type="taxonomic scope" value="Eukaryota"/>
</dbReference>
<gene>
    <name evidence="6" type="ORF">NFIA_052890</name>
</gene>
<accession>A1DMC2</accession>
<dbReference type="STRING" id="331117.A1DMC2"/>
<feature type="region of interest" description="Disordered" evidence="4">
    <location>
        <begin position="15"/>
        <end position="52"/>
    </location>
</feature>
<dbReference type="OMA" id="QLHAAMM"/>
<dbReference type="PANTHER" id="PTHR12901">
    <property type="entry name" value="SPERM PROTEIN HOMOLOG"/>
    <property type="match status" value="1"/>
</dbReference>
<evidence type="ECO:0000259" key="5">
    <source>
        <dbReference type="Pfam" id="PF03364"/>
    </source>
</evidence>
<dbReference type="AlphaFoldDB" id="A1DMC2"/>
<comment type="similarity">
    <text evidence="1">Belongs to the COQ10 family.</text>
</comment>
<dbReference type="KEGG" id="nfi:NFIA_052890"/>
<evidence type="ECO:0000256" key="2">
    <source>
        <dbReference type="ARBA" id="ARBA00011814"/>
    </source>
</evidence>
<dbReference type="InterPro" id="IPR023393">
    <property type="entry name" value="START-like_dom_sf"/>
</dbReference>
<feature type="compositionally biased region" description="Low complexity" evidence="4">
    <location>
        <begin position="37"/>
        <end position="52"/>
    </location>
</feature>
<dbReference type="GO" id="GO:0048039">
    <property type="term" value="F:ubiquinone binding"/>
    <property type="evidence" value="ECO:0007669"/>
    <property type="project" value="InterPro"/>
</dbReference>
<comment type="function">
    <text evidence="3">Required for the function of coenzyme Q in the respiratory chain. May serve as a chaperone or may be involved in the transport of Q6 from its site of synthesis to the catalytic sites of the respiratory complexes.</text>
</comment>
<dbReference type="Pfam" id="PF03364">
    <property type="entry name" value="Polyketide_cyc"/>
    <property type="match status" value="1"/>
</dbReference>
<protein>
    <submittedName>
        <fullName evidence="6">Sreptomyces cyclase/dehydrase family protein</fullName>
    </submittedName>
</protein>
<keyword evidence="7" id="KW-1185">Reference proteome</keyword>
<proteinExistence type="inferred from homology"/>
<organism evidence="6 7">
    <name type="scientific">Neosartorya fischeri (strain ATCC 1020 / DSM 3700 / CBS 544.65 / FGSC A1164 / JCM 1740 / NRRL 181 / WB 181)</name>
    <name type="common">Aspergillus fischerianus</name>
    <dbReference type="NCBI Taxonomy" id="331117"/>
    <lineage>
        <taxon>Eukaryota</taxon>
        <taxon>Fungi</taxon>
        <taxon>Dikarya</taxon>
        <taxon>Ascomycota</taxon>
        <taxon>Pezizomycotina</taxon>
        <taxon>Eurotiomycetes</taxon>
        <taxon>Eurotiomycetidae</taxon>
        <taxon>Eurotiales</taxon>
        <taxon>Aspergillaceae</taxon>
        <taxon>Aspergillus</taxon>
        <taxon>Aspergillus subgen. Fumigati</taxon>
    </lineage>
</organism>
<dbReference type="GeneID" id="4584355"/>
<dbReference type="SUPFAM" id="SSF55961">
    <property type="entry name" value="Bet v1-like"/>
    <property type="match status" value="1"/>
</dbReference>
<dbReference type="GO" id="GO:0045333">
    <property type="term" value="P:cellular respiration"/>
    <property type="evidence" value="ECO:0007669"/>
    <property type="project" value="InterPro"/>
</dbReference>
<dbReference type="CDD" id="cd07813">
    <property type="entry name" value="COQ10p_like"/>
    <property type="match status" value="1"/>
</dbReference>
<dbReference type="EMBL" id="DS027698">
    <property type="protein sequence ID" value="EAW15943.1"/>
    <property type="molecule type" value="Genomic_DNA"/>
</dbReference>
<dbReference type="FunFam" id="3.30.530.20:FF:000048">
    <property type="entry name" value="Sreptomyces cyclase/dehydrase family protein"/>
    <property type="match status" value="1"/>
</dbReference>
<dbReference type="Gene3D" id="3.30.530.20">
    <property type="match status" value="1"/>
</dbReference>
<dbReference type="Proteomes" id="UP000006702">
    <property type="component" value="Unassembled WGS sequence"/>
</dbReference>
<name>A1DMC2_NEOFI</name>
<reference evidence="7" key="1">
    <citation type="journal article" date="2008" name="PLoS Genet.">
        <title>Genomic islands in the pathogenic filamentous fungus Aspergillus fumigatus.</title>
        <authorList>
            <person name="Fedorova N.D."/>
            <person name="Khaldi N."/>
            <person name="Joardar V.S."/>
            <person name="Maiti R."/>
            <person name="Amedeo P."/>
            <person name="Anderson M.J."/>
            <person name="Crabtree J."/>
            <person name="Silva J.C."/>
            <person name="Badger J.H."/>
            <person name="Albarraq A."/>
            <person name="Angiuoli S."/>
            <person name="Bussey H."/>
            <person name="Bowyer P."/>
            <person name="Cotty P.J."/>
            <person name="Dyer P.S."/>
            <person name="Egan A."/>
            <person name="Galens K."/>
            <person name="Fraser-Liggett C.M."/>
            <person name="Haas B.J."/>
            <person name="Inman J.M."/>
            <person name="Kent R."/>
            <person name="Lemieux S."/>
            <person name="Malavazi I."/>
            <person name="Orvis J."/>
            <person name="Roemer T."/>
            <person name="Ronning C.M."/>
            <person name="Sundaram J.P."/>
            <person name="Sutton G."/>
            <person name="Turner G."/>
            <person name="Venter J.C."/>
            <person name="White O.R."/>
            <person name="Whitty B.R."/>
            <person name="Youngman P."/>
            <person name="Wolfe K.H."/>
            <person name="Goldman G.H."/>
            <person name="Wortman J.R."/>
            <person name="Jiang B."/>
            <person name="Denning D.W."/>
            <person name="Nierman W.C."/>
        </authorList>
    </citation>
    <scope>NUCLEOTIDE SEQUENCE [LARGE SCALE GENOMIC DNA]</scope>
    <source>
        <strain evidence="7">ATCC 1020 / DSM 3700 / CBS 544.65 / FGSC A1164 / JCM 1740 / NRRL 181 / WB 181</strain>
    </source>
</reference>
<evidence type="ECO:0000256" key="3">
    <source>
        <dbReference type="ARBA" id="ARBA00024947"/>
    </source>
</evidence>
<comment type="subunit">
    <text evidence="2">Interacts with coenzyme Q.</text>
</comment>
<dbReference type="OrthoDB" id="292693at2759"/>
<feature type="domain" description="Coenzyme Q-binding protein COQ10 START" evidence="5">
    <location>
        <begin position="87"/>
        <end position="237"/>
    </location>
</feature>
<evidence type="ECO:0000313" key="7">
    <source>
        <dbReference type="Proteomes" id="UP000006702"/>
    </source>
</evidence>
<dbReference type="InterPro" id="IPR005031">
    <property type="entry name" value="COQ10_START"/>
</dbReference>
<dbReference type="PANTHER" id="PTHR12901:SF10">
    <property type="entry name" value="COENZYME Q-BINDING PROTEIN COQ10, MITOCHONDRIAL"/>
    <property type="match status" value="1"/>
</dbReference>
<evidence type="ECO:0000256" key="4">
    <source>
        <dbReference type="SAM" id="MobiDB-lite"/>
    </source>
</evidence>
<dbReference type="VEuPathDB" id="FungiDB:NFIA_052890"/>